<dbReference type="PROSITE" id="PS51257">
    <property type="entry name" value="PROKAR_LIPOPROTEIN"/>
    <property type="match status" value="1"/>
</dbReference>
<keyword evidence="1" id="KW-0732">Signal</keyword>
<dbReference type="Pfam" id="PF14230">
    <property type="entry name" value="DUF4333"/>
    <property type="match status" value="1"/>
</dbReference>
<dbReference type="Proteomes" id="UP000319769">
    <property type="component" value="Unassembled WGS sequence"/>
</dbReference>
<evidence type="ECO:0000256" key="1">
    <source>
        <dbReference type="SAM" id="SignalP"/>
    </source>
</evidence>
<evidence type="ECO:0000313" key="4">
    <source>
        <dbReference type="Proteomes" id="UP000319769"/>
    </source>
</evidence>
<proteinExistence type="predicted"/>
<sequence>MCRNLFLALTALVLTGCTMHAGTTPQIKRSELEQGIGDSLQRQFGQRPAQVDCPDPIAAKVGESFRCVLVGTDKTRVGLSGVITEVNGTRFNYKIQVDDKPMS</sequence>
<name>A0A5N0UP25_9PSEU</name>
<evidence type="ECO:0000259" key="2">
    <source>
        <dbReference type="Pfam" id="PF14230"/>
    </source>
</evidence>
<feature type="domain" description="DUF4333" evidence="2">
    <location>
        <begin position="13"/>
        <end position="74"/>
    </location>
</feature>
<evidence type="ECO:0000313" key="3">
    <source>
        <dbReference type="EMBL" id="KAA9152229.1"/>
    </source>
</evidence>
<feature type="signal peptide" evidence="1">
    <location>
        <begin position="1"/>
        <end position="21"/>
    </location>
</feature>
<gene>
    <name evidence="3" type="ORF">FPZ12_037280</name>
</gene>
<feature type="chain" id="PRO_5039458497" evidence="1">
    <location>
        <begin position="22"/>
        <end position="103"/>
    </location>
</feature>
<organism evidence="3 4">
    <name type="scientific">Amycolatopsis acidicola</name>
    <dbReference type="NCBI Taxonomy" id="2596893"/>
    <lineage>
        <taxon>Bacteria</taxon>
        <taxon>Bacillati</taxon>
        <taxon>Actinomycetota</taxon>
        <taxon>Actinomycetes</taxon>
        <taxon>Pseudonocardiales</taxon>
        <taxon>Pseudonocardiaceae</taxon>
        <taxon>Amycolatopsis</taxon>
    </lineage>
</organism>
<dbReference type="AlphaFoldDB" id="A0A5N0UP25"/>
<reference evidence="3" key="1">
    <citation type="submission" date="2019-09" db="EMBL/GenBank/DDBJ databases">
        <authorList>
            <person name="Teo W.F.A."/>
            <person name="Duangmal K."/>
        </authorList>
    </citation>
    <scope>NUCLEOTIDE SEQUENCE [LARGE SCALE GENOMIC DNA]</scope>
    <source>
        <strain evidence="3">K81G1</strain>
    </source>
</reference>
<dbReference type="RefSeq" id="WP_144753601.1">
    <property type="nucleotide sequence ID" value="NZ_VMNW02000090.1"/>
</dbReference>
<comment type="caution">
    <text evidence="3">The sequence shown here is derived from an EMBL/GenBank/DDBJ whole genome shotgun (WGS) entry which is preliminary data.</text>
</comment>
<dbReference type="OrthoDB" id="3568721at2"/>
<accession>A0A5N0UP25</accession>
<dbReference type="EMBL" id="VMNW02000090">
    <property type="protein sequence ID" value="KAA9152229.1"/>
    <property type="molecule type" value="Genomic_DNA"/>
</dbReference>
<keyword evidence="4" id="KW-1185">Reference proteome</keyword>
<dbReference type="InterPro" id="IPR025637">
    <property type="entry name" value="DUF4333"/>
</dbReference>
<protein>
    <submittedName>
        <fullName evidence="3">DUF4333 domain-containing protein</fullName>
    </submittedName>
</protein>